<feature type="transmembrane region" description="Helical" evidence="1">
    <location>
        <begin position="120"/>
        <end position="143"/>
    </location>
</feature>
<dbReference type="PANTHER" id="PTHR47105:SF1">
    <property type="entry name" value="OS06G0665100 PROTEIN"/>
    <property type="match status" value="1"/>
</dbReference>
<dbReference type="Gene3D" id="3.40.50.1000">
    <property type="entry name" value="HAD superfamily/HAD-like"/>
    <property type="match status" value="1"/>
</dbReference>
<dbReference type="Proteomes" id="UP000023152">
    <property type="component" value="Unassembled WGS sequence"/>
</dbReference>
<dbReference type="EMBL" id="ASPP01035244">
    <property type="protein sequence ID" value="ETO02646.1"/>
    <property type="molecule type" value="Genomic_DNA"/>
</dbReference>
<reference evidence="2 3" key="1">
    <citation type="journal article" date="2013" name="Curr. Biol.">
        <title>The Genome of the Foraminiferan Reticulomyxa filosa.</title>
        <authorList>
            <person name="Glockner G."/>
            <person name="Hulsmann N."/>
            <person name="Schleicher M."/>
            <person name="Noegel A.A."/>
            <person name="Eichinger L."/>
            <person name="Gallinger C."/>
            <person name="Pawlowski J."/>
            <person name="Sierra R."/>
            <person name="Euteneuer U."/>
            <person name="Pillet L."/>
            <person name="Moustafa A."/>
            <person name="Platzer M."/>
            <person name="Groth M."/>
            <person name="Szafranski K."/>
            <person name="Schliwa M."/>
        </authorList>
    </citation>
    <scope>NUCLEOTIDE SEQUENCE [LARGE SCALE GENOMIC DNA]</scope>
</reference>
<dbReference type="InterPro" id="IPR044924">
    <property type="entry name" value="HAD-SF_hydro_IA_REG-2-like_cap"/>
</dbReference>
<protein>
    <submittedName>
        <fullName evidence="2">Uncharacterized protein</fullName>
    </submittedName>
</protein>
<dbReference type="InterPro" id="IPR023214">
    <property type="entry name" value="HAD_sf"/>
</dbReference>
<name>X6LMN0_RETFI</name>
<keyword evidence="1" id="KW-0812">Transmembrane</keyword>
<comment type="caution">
    <text evidence="2">The sequence shown here is derived from an EMBL/GenBank/DDBJ whole genome shotgun (WGS) entry which is preliminary data.</text>
</comment>
<gene>
    <name evidence="2" type="ORF">RFI_34772</name>
</gene>
<evidence type="ECO:0000313" key="2">
    <source>
        <dbReference type="EMBL" id="ETO02646.1"/>
    </source>
</evidence>
<evidence type="ECO:0000313" key="3">
    <source>
        <dbReference type="Proteomes" id="UP000023152"/>
    </source>
</evidence>
<keyword evidence="1" id="KW-1133">Transmembrane helix</keyword>
<feature type="transmembrane region" description="Helical" evidence="1">
    <location>
        <begin position="150"/>
        <end position="169"/>
    </location>
</feature>
<sequence length="396" mass="46834">MFLLSFESTPGEVGQECPDFDKIYKSYMETYHPYFGALETPVMETKAWWKKCVHKSFDCARYNYGEDSPQFTKIFNRIYALFGSKEPYDVFPDMFDFLEHQEISINFFFSSSFCACGKKVHFFFTLSSLYFEPAIFLFSFVVIKKNMKQSLCLYQLTLLLILSLLALNVNKLHTPIHTFNTNINLIYIVLKDITLLMFELKIQYIYKPVDNIKNNIHLMNVYVYIKYKITQKTHTLTRMGSLEFNSKSTLKNLCFFFHFLEKKKVKPHFGNMENLSVFHHLTKVKTLVVWLYFKPTLSKLFFMCKRDEKECCGDQRDMCVDVFLELSDNSQAKNLHTRVCGPNERAMRESICFSIILLQQLLLHQHKENRTRCVLFQLQVIQSFFGRNLAKAVFLF</sequence>
<evidence type="ECO:0000256" key="1">
    <source>
        <dbReference type="SAM" id="Phobius"/>
    </source>
</evidence>
<dbReference type="PANTHER" id="PTHR47105">
    <property type="entry name" value="OS02G0173600 PROTEIN"/>
    <property type="match status" value="1"/>
</dbReference>
<dbReference type="Gene3D" id="1.10.150.720">
    <property type="entry name" value="Haloacid dehalogenase-like hydrolase"/>
    <property type="match status" value="1"/>
</dbReference>
<proteinExistence type="predicted"/>
<dbReference type="AlphaFoldDB" id="X6LMN0"/>
<keyword evidence="3" id="KW-1185">Reference proteome</keyword>
<dbReference type="OrthoDB" id="444127at2759"/>
<feature type="non-terminal residue" evidence="2">
    <location>
        <position position="396"/>
    </location>
</feature>
<keyword evidence="1" id="KW-0472">Membrane</keyword>
<accession>X6LMN0</accession>
<organism evidence="2 3">
    <name type="scientific">Reticulomyxa filosa</name>
    <dbReference type="NCBI Taxonomy" id="46433"/>
    <lineage>
        <taxon>Eukaryota</taxon>
        <taxon>Sar</taxon>
        <taxon>Rhizaria</taxon>
        <taxon>Retaria</taxon>
        <taxon>Foraminifera</taxon>
        <taxon>Monothalamids</taxon>
        <taxon>Reticulomyxidae</taxon>
        <taxon>Reticulomyxa</taxon>
    </lineage>
</organism>